<reference evidence="1" key="1">
    <citation type="submission" date="2023-02" db="EMBL/GenBank/DDBJ databases">
        <title>Identification and recombinant expression of a fungal hydrolase from Papiliotrema laurentii that hydrolyzes apple cutin and clears colloidal polyester polyurethane.</title>
        <authorList>
            <consortium name="DOE Joint Genome Institute"/>
            <person name="Roman V.A."/>
            <person name="Bojanowski C."/>
            <person name="Crable B.R."/>
            <person name="Wagner D.N."/>
            <person name="Hung C.S."/>
            <person name="Nadeau L.J."/>
            <person name="Schratz L."/>
            <person name="Haridas S."/>
            <person name="Pangilinan J."/>
            <person name="Lipzen A."/>
            <person name="Na H."/>
            <person name="Yan M."/>
            <person name="Ng V."/>
            <person name="Grigoriev I.V."/>
            <person name="Spatafora J.W."/>
            <person name="Barlow D."/>
            <person name="Biffinger J."/>
            <person name="Kelley-Loughnane N."/>
            <person name="Varaljay V.A."/>
            <person name="Crookes-Goodson W.J."/>
        </authorList>
    </citation>
    <scope>NUCLEOTIDE SEQUENCE</scope>
    <source>
        <strain evidence="1">5307AH</strain>
    </source>
</reference>
<dbReference type="PANTHER" id="PTHR39473">
    <property type="match status" value="1"/>
</dbReference>
<name>A0AAD9FKC3_PAPLA</name>
<dbReference type="PANTHER" id="PTHR39473:SF1">
    <property type="entry name" value="DINB-LIKE DOMAIN-CONTAINING PROTEIN"/>
    <property type="match status" value="1"/>
</dbReference>
<protein>
    <recommendedName>
        <fullName evidence="3">DinB-like domain-containing protein</fullName>
    </recommendedName>
</protein>
<gene>
    <name evidence="1" type="ORF">DB88DRAFT_495247</name>
</gene>
<accession>A0AAD9FKC3</accession>
<proteinExistence type="predicted"/>
<dbReference type="AlphaFoldDB" id="A0AAD9FKC3"/>
<dbReference type="Proteomes" id="UP001182556">
    <property type="component" value="Unassembled WGS sequence"/>
</dbReference>
<evidence type="ECO:0000313" key="1">
    <source>
        <dbReference type="EMBL" id="KAK1922480.1"/>
    </source>
</evidence>
<evidence type="ECO:0008006" key="3">
    <source>
        <dbReference type="Google" id="ProtNLM"/>
    </source>
</evidence>
<organism evidence="1 2">
    <name type="scientific">Papiliotrema laurentii</name>
    <name type="common">Cryptococcus laurentii</name>
    <dbReference type="NCBI Taxonomy" id="5418"/>
    <lineage>
        <taxon>Eukaryota</taxon>
        <taxon>Fungi</taxon>
        <taxon>Dikarya</taxon>
        <taxon>Basidiomycota</taxon>
        <taxon>Agaricomycotina</taxon>
        <taxon>Tremellomycetes</taxon>
        <taxon>Tremellales</taxon>
        <taxon>Rhynchogastremaceae</taxon>
        <taxon>Papiliotrema</taxon>
    </lineage>
</organism>
<evidence type="ECO:0000313" key="2">
    <source>
        <dbReference type="Proteomes" id="UP001182556"/>
    </source>
</evidence>
<keyword evidence="2" id="KW-1185">Reference proteome</keyword>
<sequence>MVKSNDKTKQAQMSLNHSLVGVNNLKDLSTSSEPDTAFALLQLSIALLDAALDILIEHIHTDKQLQHQSTLMPGGTPGKHFRHVIEMFKAFTLPLQPYARDPPEGPLEINYDSILPSSRKYVAKSVSTCRKALKDVRNELEAWGKRSKAGTGALAKEMSRPVILVAVTPTRQEMASSVGRELWFCSLHAIHHFSMLRAIAVHELGLDLPVEFGTAPSTLLYRDKNRQQPGAVRAKGKL</sequence>
<dbReference type="EMBL" id="JAODAN010000008">
    <property type="protein sequence ID" value="KAK1922480.1"/>
    <property type="molecule type" value="Genomic_DNA"/>
</dbReference>
<comment type="caution">
    <text evidence="1">The sequence shown here is derived from an EMBL/GenBank/DDBJ whole genome shotgun (WGS) entry which is preliminary data.</text>
</comment>